<proteinExistence type="predicted"/>
<name>A0A1W1DZ19_9ZZZZ</name>
<dbReference type="EMBL" id="FPHY01000115">
    <property type="protein sequence ID" value="SFV86848.1"/>
    <property type="molecule type" value="Genomic_DNA"/>
</dbReference>
<dbReference type="NCBIfam" id="TIGR02794">
    <property type="entry name" value="tolA_full"/>
    <property type="match status" value="1"/>
</dbReference>
<evidence type="ECO:0000256" key="1">
    <source>
        <dbReference type="SAM" id="MobiDB-lite"/>
    </source>
</evidence>
<protein>
    <submittedName>
        <fullName evidence="3">Phage protein</fullName>
    </submittedName>
</protein>
<reference evidence="3" key="1">
    <citation type="submission" date="2016-10" db="EMBL/GenBank/DDBJ databases">
        <authorList>
            <person name="de Groot N.N."/>
        </authorList>
    </citation>
    <scope>NUCLEOTIDE SEQUENCE</scope>
</reference>
<feature type="transmembrane region" description="Helical" evidence="2">
    <location>
        <begin position="18"/>
        <end position="36"/>
    </location>
</feature>
<dbReference type="InterPro" id="IPR014161">
    <property type="entry name" value="Tol-Pal_TolA"/>
</dbReference>
<sequence length="364" mass="42359">MNFIKNIRPPKIAKRHPVAFSVAVILHIVVFVGLFFSNVQRWDEAEKQVKKTAPKFIPKAVTIDLSEIKREKQRLVDMQKKKAAKIKREERHLRVLEDERYKKQRKINQLKAKAKKEKQAKKLAENERKIADKKAKVAKDKRIKAEKEAKVAEKEAKVAERKRIKAEKKAKVAENKHIKTEKEAKVAEDKRIKAEKEAKVAEKKRIRAEKEAKAAEDKRIKAEEESKVAEKKSKAELKKFKEEQAQRTRTEQDQLKDDARRKQVQERVLDELKAIYISQIASRVRNQWRYQGGKDDWGCEVHILQDTGGNVKNIDLKSCNVDNKSKEKSFKNAVKRAVNKASPLPAAPDKRVFDHKIIFNFRVN</sequence>
<keyword evidence="2" id="KW-1133">Transmembrane helix</keyword>
<dbReference type="GO" id="GO:0016020">
    <property type="term" value="C:membrane"/>
    <property type="evidence" value="ECO:0007669"/>
    <property type="project" value="InterPro"/>
</dbReference>
<feature type="region of interest" description="Disordered" evidence="1">
    <location>
        <begin position="137"/>
        <end position="262"/>
    </location>
</feature>
<evidence type="ECO:0000313" key="3">
    <source>
        <dbReference type="EMBL" id="SFV86848.1"/>
    </source>
</evidence>
<dbReference type="GO" id="GO:0043213">
    <property type="term" value="P:bacteriocin transport"/>
    <property type="evidence" value="ECO:0007669"/>
    <property type="project" value="InterPro"/>
</dbReference>
<dbReference type="SUPFAM" id="SSF74653">
    <property type="entry name" value="TolA/TonB C-terminal domain"/>
    <property type="match status" value="1"/>
</dbReference>
<dbReference type="AlphaFoldDB" id="A0A1W1DZ19"/>
<accession>A0A1W1DZ19</accession>
<keyword evidence="2" id="KW-0812">Transmembrane</keyword>
<organism evidence="3">
    <name type="scientific">hydrothermal vent metagenome</name>
    <dbReference type="NCBI Taxonomy" id="652676"/>
    <lineage>
        <taxon>unclassified sequences</taxon>
        <taxon>metagenomes</taxon>
        <taxon>ecological metagenomes</taxon>
    </lineage>
</organism>
<dbReference type="GO" id="GO:0019534">
    <property type="term" value="F:toxin transmembrane transporter activity"/>
    <property type="evidence" value="ECO:0007669"/>
    <property type="project" value="InterPro"/>
</dbReference>
<keyword evidence="2" id="KW-0472">Membrane</keyword>
<evidence type="ECO:0000256" key="2">
    <source>
        <dbReference type="SAM" id="Phobius"/>
    </source>
</evidence>
<dbReference type="Pfam" id="PF13103">
    <property type="entry name" value="TonB_2"/>
    <property type="match status" value="1"/>
</dbReference>
<dbReference type="Gene3D" id="3.30.1150.10">
    <property type="match status" value="1"/>
</dbReference>
<gene>
    <name evidence="3" type="ORF">MNB_SUP05-SYMBIONT-4-1062</name>
</gene>